<comment type="caution">
    <text evidence="1">The sequence shown here is derived from an EMBL/GenBank/DDBJ whole genome shotgun (WGS) entry which is preliminary data.</text>
</comment>
<name>A0ABU0MXD1_9FIRM</name>
<dbReference type="EMBL" id="JAUSWG010000001">
    <property type="protein sequence ID" value="MDQ0555171.1"/>
    <property type="molecule type" value="Genomic_DNA"/>
</dbReference>
<dbReference type="CDD" id="cd14789">
    <property type="entry name" value="Tiki"/>
    <property type="match status" value="1"/>
</dbReference>
<evidence type="ECO:0000313" key="1">
    <source>
        <dbReference type="EMBL" id="MDQ0555171.1"/>
    </source>
</evidence>
<proteinExistence type="predicted"/>
<protein>
    <submittedName>
        <fullName evidence="1">Uncharacterized protein YbaP (TraB family)</fullName>
    </submittedName>
</protein>
<dbReference type="Proteomes" id="UP001232584">
    <property type="component" value="Unassembled WGS sequence"/>
</dbReference>
<dbReference type="PROSITE" id="PS51257">
    <property type="entry name" value="PROKAR_LIPOPROTEIN"/>
    <property type="match status" value="1"/>
</dbReference>
<keyword evidence="2" id="KW-1185">Reference proteome</keyword>
<sequence length="307" mass="35107">MKLIKKLLLLIIPIIILVLGVGCTNKNSNQSESSKKSTVPMKGFSWEAKKGNDTIYLTASMQPSKPNLDYNNETMKKILKETDALALEINLKDEKTIKDLQEQQQKEIYLEGKELKDLLTKEEQVKLDKILESLDIKYKEVKNLSPSGVLSLIKQVEAEKAGLTGTSLNAYLADEFTEEKKTIISLESNKTQVDILKKSTQDLKNFVNTFDSKTLKDTTKQMNETMYAFIKGDTGYMEKQAEKLQEENSKQYKEQYLKRDEQMAKKIDELAKEKQKYVVSLGVMHFFGDNSILKNLENMGYTVTQIK</sequence>
<dbReference type="InterPro" id="IPR047111">
    <property type="entry name" value="YbaP-like"/>
</dbReference>
<dbReference type="InterPro" id="IPR002816">
    <property type="entry name" value="TraB/PrgY/GumN_fam"/>
</dbReference>
<organism evidence="1 2">
    <name type="scientific">Paraclostridium ghonii</name>
    <dbReference type="NCBI Taxonomy" id="29358"/>
    <lineage>
        <taxon>Bacteria</taxon>
        <taxon>Bacillati</taxon>
        <taxon>Bacillota</taxon>
        <taxon>Clostridia</taxon>
        <taxon>Peptostreptococcales</taxon>
        <taxon>Peptostreptococcaceae</taxon>
        <taxon>Paraclostridium</taxon>
    </lineage>
</organism>
<dbReference type="PANTHER" id="PTHR40590">
    <property type="entry name" value="CYTOPLASMIC PROTEIN-RELATED"/>
    <property type="match status" value="1"/>
</dbReference>
<evidence type="ECO:0000313" key="2">
    <source>
        <dbReference type="Proteomes" id="UP001232584"/>
    </source>
</evidence>
<accession>A0ABU0MXD1</accession>
<reference evidence="1 2" key="1">
    <citation type="submission" date="2023-07" db="EMBL/GenBank/DDBJ databases">
        <title>Genomic Encyclopedia of Type Strains, Phase IV (KMG-IV): sequencing the most valuable type-strain genomes for metagenomic binning, comparative biology and taxonomic classification.</title>
        <authorList>
            <person name="Goeker M."/>
        </authorList>
    </citation>
    <scope>NUCLEOTIDE SEQUENCE [LARGE SCALE GENOMIC DNA]</scope>
    <source>
        <strain evidence="1 2">DSM 15049</strain>
    </source>
</reference>
<dbReference type="PANTHER" id="PTHR40590:SF1">
    <property type="entry name" value="CYTOPLASMIC PROTEIN"/>
    <property type="match status" value="1"/>
</dbReference>
<gene>
    <name evidence="1" type="ORF">QOZ92_000281</name>
</gene>
<dbReference type="RefSeq" id="WP_307501870.1">
    <property type="nucleotide sequence ID" value="NZ_BAAACE010000026.1"/>
</dbReference>
<dbReference type="Pfam" id="PF01963">
    <property type="entry name" value="TraB_PrgY_gumN"/>
    <property type="match status" value="1"/>
</dbReference>